<comment type="similarity">
    <text evidence="2">Belongs to the bacterial solute-binding protein 8 family.</text>
</comment>
<sequence>MKRVAVTVMLCGLLAVTACGQAEQGGEAEVRTVDNGRGQKIEIPAEPSRIADLSGSTEELLALGIVPAASANADYGDPRQMSPTIKDRLSADTVNLGWYGMPIDLEVVASVKPDLILLGKLFNEDLYDQLAKIAPTVQVAYPYYEWRERLGFLAELFGEEDKDKAWIAEYDKKAKEWKDKLQPAVQDETFAVIETYPGNIVIYSSSGLAEMVYQDMGLKQAEGIPEPEPWGGLETSLEALTSIDPDHLIFLENSENKMEDSQVWSSISAVKKGNVYKITNVDNYNYAFTALGRMELLDRIGTMILDKHQ</sequence>
<dbReference type="Gene3D" id="3.40.50.1980">
    <property type="entry name" value="Nitrogenase molybdenum iron protein domain"/>
    <property type="match status" value="2"/>
</dbReference>
<dbReference type="OrthoDB" id="63946at2"/>
<evidence type="ECO:0000256" key="2">
    <source>
        <dbReference type="ARBA" id="ARBA00008814"/>
    </source>
</evidence>
<feature type="chain" id="PRO_5017747067" evidence="5">
    <location>
        <begin position="23"/>
        <end position="309"/>
    </location>
</feature>
<dbReference type="Pfam" id="PF01497">
    <property type="entry name" value="Peripla_BP_2"/>
    <property type="match status" value="1"/>
</dbReference>
<evidence type="ECO:0000259" key="6">
    <source>
        <dbReference type="PROSITE" id="PS50983"/>
    </source>
</evidence>
<feature type="domain" description="Fe/B12 periplasmic-binding" evidence="6">
    <location>
        <begin position="48"/>
        <end position="308"/>
    </location>
</feature>
<keyword evidence="3" id="KW-0813">Transport</keyword>
<dbReference type="PROSITE" id="PS50983">
    <property type="entry name" value="FE_B12_PBP"/>
    <property type="match status" value="1"/>
</dbReference>
<evidence type="ECO:0000256" key="3">
    <source>
        <dbReference type="ARBA" id="ARBA00022448"/>
    </source>
</evidence>
<dbReference type="GO" id="GO:1901678">
    <property type="term" value="P:iron coordination entity transport"/>
    <property type="evidence" value="ECO:0007669"/>
    <property type="project" value="UniProtKB-ARBA"/>
</dbReference>
<gene>
    <name evidence="7" type="ORF">DFP98_13056</name>
</gene>
<name>A0A3D9IFI1_9BACL</name>
<feature type="signal peptide" evidence="5">
    <location>
        <begin position="1"/>
        <end position="22"/>
    </location>
</feature>
<evidence type="ECO:0000256" key="4">
    <source>
        <dbReference type="ARBA" id="ARBA00022729"/>
    </source>
</evidence>
<dbReference type="AlphaFoldDB" id="A0A3D9IFI1"/>
<evidence type="ECO:0000256" key="1">
    <source>
        <dbReference type="ARBA" id="ARBA00004196"/>
    </source>
</evidence>
<dbReference type="PANTHER" id="PTHR30532">
    <property type="entry name" value="IRON III DICITRATE-BINDING PERIPLASMIC PROTEIN"/>
    <property type="match status" value="1"/>
</dbReference>
<evidence type="ECO:0000256" key="5">
    <source>
        <dbReference type="SAM" id="SignalP"/>
    </source>
</evidence>
<comment type="subcellular location">
    <subcellularLocation>
        <location evidence="1">Cell envelope</location>
    </subcellularLocation>
</comment>
<reference evidence="7 8" key="1">
    <citation type="submission" date="2018-07" db="EMBL/GenBank/DDBJ databases">
        <title>Genomic Encyclopedia of Type Strains, Phase III (KMG-III): the genomes of soil and plant-associated and newly described type strains.</title>
        <authorList>
            <person name="Whitman W."/>
        </authorList>
    </citation>
    <scope>NUCLEOTIDE SEQUENCE [LARGE SCALE GENOMIC DNA]</scope>
    <source>
        <strain evidence="7 8">CECT 7287</strain>
    </source>
</reference>
<proteinExistence type="inferred from homology"/>
<evidence type="ECO:0000313" key="8">
    <source>
        <dbReference type="Proteomes" id="UP000256977"/>
    </source>
</evidence>
<comment type="caution">
    <text evidence="7">The sequence shown here is derived from an EMBL/GenBank/DDBJ whole genome shotgun (WGS) entry which is preliminary data.</text>
</comment>
<dbReference type="InterPro" id="IPR051313">
    <property type="entry name" value="Bact_iron-sidero_bind"/>
</dbReference>
<accession>A0A3D9IFI1</accession>
<keyword evidence="4 5" id="KW-0732">Signal</keyword>
<dbReference type="EMBL" id="QRDZ01000030">
    <property type="protein sequence ID" value="RED60534.1"/>
    <property type="molecule type" value="Genomic_DNA"/>
</dbReference>
<protein>
    <submittedName>
        <fullName evidence="7">Iron complex transport system substrate-binding protein</fullName>
    </submittedName>
</protein>
<dbReference type="GO" id="GO:0030288">
    <property type="term" value="C:outer membrane-bounded periplasmic space"/>
    <property type="evidence" value="ECO:0007669"/>
    <property type="project" value="TreeGrafter"/>
</dbReference>
<dbReference type="RefSeq" id="WP_116064181.1">
    <property type="nucleotide sequence ID" value="NZ_QRDZ01000030.1"/>
</dbReference>
<dbReference type="PROSITE" id="PS51257">
    <property type="entry name" value="PROKAR_LIPOPROTEIN"/>
    <property type="match status" value="1"/>
</dbReference>
<dbReference type="SUPFAM" id="SSF53807">
    <property type="entry name" value="Helical backbone' metal receptor"/>
    <property type="match status" value="1"/>
</dbReference>
<evidence type="ECO:0000313" key="7">
    <source>
        <dbReference type="EMBL" id="RED60534.1"/>
    </source>
</evidence>
<dbReference type="PANTHER" id="PTHR30532:SF21">
    <property type="entry name" value="SIDEROPHORE-BINDING LIPOPROTEIN YFIY-RELATED"/>
    <property type="match status" value="1"/>
</dbReference>
<keyword evidence="8" id="KW-1185">Reference proteome</keyword>
<dbReference type="Proteomes" id="UP000256977">
    <property type="component" value="Unassembled WGS sequence"/>
</dbReference>
<dbReference type="InterPro" id="IPR002491">
    <property type="entry name" value="ABC_transptr_periplasmic_BD"/>
</dbReference>
<organism evidence="7 8">
    <name type="scientific">Cohnella phaseoli</name>
    <dbReference type="NCBI Taxonomy" id="456490"/>
    <lineage>
        <taxon>Bacteria</taxon>
        <taxon>Bacillati</taxon>
        <taxon>Bacillota</taxon>
        <taxon>Bacilli</taxon>
        <taxon>Bacillales</taxon>
        <taxon>Paenibacillaceae</taxon>
        <taxon>Cohnella</taxon>
    </lineage>
</organism>